<dbReference type="OrthoDB" id="124741at2759"/>
<feature type="coiled-coil region" evidence="1">
    <location>
        <begin position="120"/>
        <end position="147"/>
    </location>
</feature>
<sequence>MINEKNVKMSIDTDLVLDDEIGILASDTSQVDTSSEVLDAPTAALQHYDPFVKWLLTASMAELTSLHTKLPFEVGDNSENDSSTAVGTFANATQAKLARAEIEAECEGIADLLSVANRERGTFIEKVEDLQDERDESKERISLLESRIVKHLQDRDLAIAEKYTTEQQIVDIETWKAQHPQRQGSSFLGFMRLTERRQSSVSFNNKDIEKLQKEITDTKMDTAHAKTELDTHYYRLRQLEKKVALMKLEIAQASALEDDLQASLAHLRRDRKSSLDKLQHISVFSNASFQAASSPKKQTSPRKVPSPKKQSFSLR</sequence>
<accession>A0A8K1C7H1</accession>
<feature type="region of interest" description="Disordered" evidence="2">
    <location>
        <begin position="288"/>
        <end position="315"/>
    </location>
</feature>
<proteinExistence type="predicted"/>
<evidence type="ECO:0000313" key="4">
    <source>
        <dbReference type="Proteomes" id="UP000794436"/>
    </source>
</evidence>
<evidence type="ECO:0000256" key="1">
    <source>
        <dbReference type="SAM" id="Coils"/>
    </source>
</evidence>
<feature type="coiled-coil region" evidence="1">
    <location>
        <begin position="208"/>
        <end position="256"/>
    </location>
</feature>
<organism evidence="3 4">
    <name type="scientific">Pythium oligandrum</name>
    <name type="common">Mycoparasitic fungus</name>
    <dbReference type="NCBI Taxonomy" id="41045"/>
    <lineage>
        <taxon>Eukaryota</taxon>
        <taxon>Sar</taxon>
        <taxon>Stramenopiles</taxon>
        <taxon>Oomycota</taxon>
        <taxon>Peronosporomycetes</taxon>
        <taxon>Pythiales</taxon>
        <taxon>Pythiaceae</taxon>
        <taxon>Pythium</taxon>
    </lineage>
</organism>
<protein>
    <submittedName>
        <fullName evidence="3">Uncharacterized protein</fullName>
    </submittedName>
</protein>
<feature type="compositionally biased region" description="Polar residues" evidence="2">
    <location>
        <begin position="288"/>
        <end position="298"/>
    </location>
</feature>
<evidence type="ECO:0000313" key="3">
    <source>
        <dbReference type="EMBL" id="TMW58056.1"/>
    </source>
</evidence>
<keyword evidence="1" id="KW-0175">Coiled coil</keyword>
<comment type="caution">
    <text evidence="3">The sequence shown here is derived from an EMBL/GenBank/DDBJ whole genome shotgun (WGS) entry which is preliminary data.</text>
</comment>
<name>A0A8K1C7H1_PYTOL</name>
<gene>
    <name evidence="3" type="ORF">Poli38472_013530</name>
</gene>
<reference evidence="3" key="1">
    <citation type="submission" date="2019-03" db="EMBL/GenBank/DDBJ databases">
        <title>Long read genome sequence of the mycoparasitic Pythium oligandrum ATCC 38472 isolated from sugarbeet rhizosphere.</title>
        <authorList>
            <person name="Gaulin E."/>
        </authorList>
    </citation>
    <scope>NUCLEOTIDE SEQUENCE</scope>
    <source>
        <strain evidence="3">ATCC 38472_TT</strain>
    </source>
</reference>
<dbReference type="AlphaFoldDB" id="A0A8K1C7H1"/>
<keyword evidence="4" id="KW-1185">Reference proteome</keyword>
<evidence type="ECO:0000256" key="2">
    <source>
        <dbReference type="SAM" id="MobiDB-lite"/>
    </source>
</evidence>
<dbReference type="Proteomes" id="UP000794436">
    <property type="component" value="Unassembled WGS sequence"/>
</dbReference>
<dbReference type="EMBL" id="SPLM01000113">
    <property type="protein sequence ID" value="TMW58056.1"/>
    <property type="molecule type" value="Genomic_DNA"/>
</dbReference>